<reference evidence="1" key="1">
    <citation type="submission" date="2023-04" db="EMBL/GenBank/DDBJ databases">
        <title>Draft Genome sequencing of Naganishia species isolated from polar environments using Oxford Nanopore Technology.</title>
        <authorList>
            <person name="Leo P."/>
            <person name="Venkateswaran K."/>
        </authorList>
    </citation>
    <scope>NUCLEOTIDE SEQUENCE</scope>
    <source>
        <strain evidence="1">MNA-CCFEE 5261</strain>
    </source>
</reference>
<accession>A0ACC2V9V9</accession>
<keyword evidence="2" id="KW-1185">Reference proteome</keyword>
<comment type="caution">
    <text evidence="1">The sequence shown here is derived from an EMBL/GenBank/DDBJ whole genome shotgun (WGS) entry which is preliminary data.</text>
</comment>
<organism evidence="1 2">
    <name type="scientific">Naganishia cerealis</name>
    <dbReference type="NCBI Taxonomy" id="610337"/>
    <lineage>
        <taxon>Eukaryota</taxon>
        <taxon>Fungi</taxon>
        <taxon>Dikarya</taxon>
        <taxon>Basidiomycota</taxon>
        <taxon>Agaricomycotina</taxon>
        <taxon>Tremellomycetes</taxon>
        <taxon>Filobasidiales</taxon>
        <taxon>Filobasidiaceae</taxon>
        <taxon>Naganishia</taxon>
    </lineage>
</organism>
<protein>
    <submittedName>
        <fullName evidence="1">Uncharacterized protein</fullName>
    </submittedName>
</protein>
<dbReference type="Proteomes" id="UP001241377">
    <property type="component" value="Unassembled WGS sequence"/>
</dbReference>
<name>A0ACC2V9V9_9TREE</name>
<sequence>MIPASSYVYTFLDKTTTATGPRFPGSVVLAEPSFNQDDYQLEIAYRAYKRKEAPKSGPRVNLVFHHGVGMNKGIWHYHIDKWFNLIPNVNYSVAIDCVNHGQSAVLNKSKLGHKVSWIDFAKDVIKVVKIDEAQEFLKPGAVNIFLGHSCGGMVSLTSAYFEPTLFDAIIALNPVAYADELSDQLLTMGINMWRNKGSITNEYDVEEGQDHKLAIYSFYKTKSFFRAFDDTILRNMLEDEHLDYDVSNKALTSTQASQEYLTFMGSGSSIRRAFPSFGQIETSVYHIVGEKDTAPDQAVQAIREALAGVVHPIDVPGGSHMFNAIKPEVFTDIVKKIITERIEVFEQTGDKRYPDEVYMKTHGSDYKQVLTRRALEDGFGKPNL</sequence>
<gene>
    <name evidence="1" type="ORF">QFC19_007367</name>
</gene>
<evidence type="ECO:0000313" key="2">
    <source>
        <dbReference type="Proteomes" id="UP001241377"/>
    </source>
</evidence>
<dbReference type="EMBL" id="JASBWR010000097">
    <property type="protein sequence ID" value="KAJ9095878.1"/>
    <property type="molecule type" value="Genomic_DNA"/>
</dbReference>
<proteinExistence type="predicted"/>
<evidence type="ECO:0000313" key="1">
    <source>
        <dbReference type="EMBL" id="KAJ9095878.1"/>
    </source>
</evidence>